<sequence>MIIVLRALKLGDFLVAVPALRALKRHWPNRELHYAGPAWLTPLAELAGCVDEVLPTPGLQPLPPKAFRPHVAVNLHGAGPESNRVLDALEPEIRIGHSGHGWDGPPWRDDLHERERWCEMLIAHGIPADANDFRLQVPPLPSRHPGAVVIHPGAAFGSKRWPPERFAQVAAELAREGQEVVITGGPGEDGLVREVLAGAGHGVCSAGRTSLPELCALIAGASLVICGDTGTAHLGYAFATPSVVLFGPAPVWQWGPPPGSPHIVLTAAELRRGETFGDEPDPALLAVGVEDVLTACLEPGSQGIRRVGGERHAR</sequence>
<dbReference type="GO" id="GO:0008713">
    <property type="term" value="F:ADP-heptose-lipopolysaccharide heptosyltransferase activity"/>
    <property type="evidence" value="ECO:0007669"/>
    <property type="project" value="TreeGrafter"/>
</dbReference>
<keyword evidence="4" id="KW-1185">Reference proteome</keyword>
<dbReference type="CDD" id="cd03789">
    <property type="entry name" value="GT9_LPS_heptosyltransferase"/>
    <property type="match status" value="1"/>
</dbReference>
<name>A0A1G9UGZ3_ALLAB</name>
<dbReference type="InterPro" id="IPR002201">
    <property type="entry name" value="Glyco_trans_9"/>
</dbReference>
<dbReference type="InterPro" id="IPR051199">
    <property type="entry name" value="LPS_LOS_Heptosyltrfase"/>
</dbReference>
<proteinExistence type="predicted"/>
<dbReference type="STRING" id="211114.SAMN04489726_2407"/>
<accession>A0A1G9UGZ3</accession>
<dbReference type="RefSeq" id="WP_197684017.1">
    <property type="nucleotide sequence ID" value="NZ_JOEF01000027.1"/>
</dbReference>
<dbReference type="PANTHER" id="PTHR30160">
    <property type="entry name" value="TETRAACYLDISACCHARIDE 4'-KINASE-RELATED"/>
    <property type="match status" value="1"/>
</dbReference>
<dbReference type="GO" id="GO:0009244">
    <property type="term" value="P:lipopolysaccharide core region biosynthetic process"/>
    <property type="evidence" value="ECO:0007669"/>
    <property type="project" value="TreeGrafter"/>
</dbReference>
<evidence type="ECO:0000313" key="3">
    <source>
        <dbReference type="EMBL" id="SDM59202.1"/>
    </source>
</evidence>
<evidence type="ECO:0000313" key="4">
    <source>
        <dbReference type="Proteomes" id="UP000183376"/>
    </source>
</evidence>
<dbReference type="PANTHER" id="PTHR30160:SF1">
    <property type="entry name" value="LIPOPOLYSACCHARIDE 1,2-N-ACETYLGLUCOSAMINETRANSFERASE-RELATED"/>
    <property type="match status" value="1"/>
</dbReference>
<dbReference type="EMBL" id="LT629701">
    <property type="protein sequence ID" value="SDM59202.1"/>
    <property type="molecule type" value="Genomic_DNA"/>
</dbReference>
<evidence type="ECO:0000256" key="1">
    <source>
        <dbReference type="ARBA" id="ARBA00022676"/>
    </source>
</evidence>
<keyword evidence="1" id="KW-0328">Glycosyltransferase</keyword>
<dbReference type="Gene3D" id="3.40.50.2000">
    <property type="entry name" value="Glycogen Phosphorylase B"/>
    <property type="match status" value="2"/>
</dbReference>
<dbReference type="Pfam" id="PF01075">
    <property type="entry name" value="Glyco_transf_9"/>
    <property type="match status" value="1"/>
</dbReference>
<protein>
    <submittedName>
        <fullName evidence="3">ADP-heptose:LPS heptosyltransferase</fullName>
    </submittedName>
</protein>
<dbReference type="SUPFAM" id="SSF53756">
    <property type="entry name" value="UDP-Glycosyltransferase/glycogen phosphorylase"/>
    <property type="match status" value="1"/>
</dbReference>
<evidence type="ECO:0000256" key="2">
    <source>
        <dbReference type="ARBA" id="ARBA00022679"/>
    </source>
</evidence>
<keyword evidence="2 3" id="KW-0808">Transferase</keyword>
<dbReference type="AlphaFoldDB" id="A0A1G9UGZ3"/>
<dbReference type="eggNOG" id="COG0859">
    <property type="taxonomic scope" value="Bacteria"/>
</dbReference>
<gene>
    <name evidence="3" type="ORF">SAMN04489726_2407</name>
</gene>
<dbReference type="GO" id="GO:0005829">
    <property type="term" value="C:cytosol"/>
    <property type="evidence" value="ECO:0007669"/>
    <property type="project" value="TreeGrafter"/>
</dbReference>
<dbReference type="Proteomes" id="UP000183376">
    <property type="component" value="Chromosome I"/>
</dbReference>
<reference evidence="3 4" key="1">
    <citation type="submission" date="2016-10" db="EMBL/GenBank/DDBJ databases">
        <authorList>
            <person name="de Groot N.N."/>
        </authorList>
    </citation>
    <scope>NUCLEOTIDE SEQUENCE [LARGE SCALE GENOMIC DNA]</scope>
    <source>
        <strain evidence="3 4">DSM 44149</strain>
    </source>
</reference>
<organism evidence="3 4">
    <name type="scientific">Allokutzneria albata</name>
    <name type="common">Kibdelosporangium albatum</name>
    <dbReference type="NCBI Taxonomy" id="211114"/>
    <lineage>
        <taxon>Bacteria</taxon>
        <taxon>Bacillati</taxon>
        <taxon>Actinomycetota</taxon>
        <taxon>Actinomycetes</taxon>
        <taxon>Pseudonocardiales</taxon>
        <taxon>Pseudonocardiaceae</taxon>
        <taxon>Allokutzneria</taxon>
    </lineage>
</organism>